<sequence length="66" mass="7493">MILLEALFNVFEAHEVHGLHHPEAATRKQKGQPLEGWPFYAQINDLHESDVERAMGIESDPQVVES</sequence>
<dbReference type="AlphaFoldDB" id="A0A848G3I5"/>
<comment type="caution">
    <text evidence="1">The sequence shown here is derived from an EMBL/GenBank/DDBJ whole genome shotgun (WGS) entry which is preliminary data.</text>
</comment>
<keyword evidence="2" id="KW-1185">Reference proteome</keyword>
<accession>A0A848G3I5</accession>
<evidence type="ECO:0000313" key="2">
    <source>
        <dbReference type="Proteomes" id="UP000580043"/>
    </source>
</evidence>
<evidence type="ECO:0000313" key="1">
    <source>
        <dbReference type="EMBL" id="NML25700.1"/>
    </source>
</evidence>
<dbReference type="RefSeq" id="WP_169145347.1">
    <property type="nucleotide sequence ID" value="NZ_JABBGA010000005.1"/>
</dbReference>
<gene>
    <name evidence="1" type="ORF">HHL15_08085</name>
</gene>
<name>A0A848G3I5_9RHOO</name>
<dbReference type="EMBL" id="JABBGA010000005">
    <property type="protein sequence ID" value="NML25700.1"/>
    <property type="molecule type" value="Genomic_DNA"/>
</dbReference>
<dbReference type="Proteomes" id="UP000580043">
    <property type="component" value="Unassembled WGS sequence"/>
</dbReference>
<organism evidence="1 2">
    <name type="scientific">Zoogloea dura</name>
    <dbReference type="NCBI Taxonomy" id="2728840"/>
    <lineage>
        <taxon>Bacteria</taxon>
        <taxon>Pseudomonadati</taxon>
        <taxon>Pseudomonadota</taxon>
        <taxon>Betaproteobacteria</taxon>
        <taxon>Rhodocyclales</taxon>
        <taxon>Zoogloeaceae</taxon>
        <taxon>Zoogloea</taxon>
    </lineage>
</organism>
<proteinExistence type="predicted"/>
<reference evidence="1 2" key="1">
    <citation type="submission" date="2020-04" db="EMBL/GenBank/DDBJ databases">
        <title>Zoogloea sp. G-4-1-14 isolated from soil.</title>
        <authorList>
            <person name="Dahal R.H."/>
        </authorList>
    </citation>
    <scope>NUCLEOTIDE SEQUENCE [LARGE SCALE GENOMIC DNA]</scope>
    <source>
        <strain evidence="1 2">G-4-1-14</strain>
    </source>
</reference>
<protein>
    <submittedName>
        <fullName evidence="1">Uncharacterized protein</fullName>
    </submittedName>
</protein>